<accession>A0A9W7ZVV1</accession>
<keyword evidence="5 7" id="KW-0472">Membrane</keyword>
<evidence type="ECO:0000313" key="9">
    <source>
        <dbReference type="Proteomes" id="UP001150538"/>
    </source>
</evidence>
<comment type="subcellular location">
    <subcellularLocation>
        <location evidence="1">Membrane</location>
        <topology evidence="1">Multi-pass membrane protein</topology>
    </subcellularLocation>
</comment>
<dbReference type="PIRSF" id="PIRSF006060">
    <property type="entry name" value="AA_transporter"/>
    <property type="match status" value="1"/>
</dbReference>
<keyword evidence="4 7" id="KW-1133">Transmembrane helix</keyword>
<dbReference type="Proteomes" id="UP001150538">
    <property type="component" value="Unassembled WGS sequence"/>
</dbReference>
<feature type="transmembrane region" description="Helical" evidence="7">
    <location>
        <begin position="413"/>
        <end position="434"/>
    </location>
</feature>
<feature type="region of interest" description="Disordered" evidence="6">
    <location>
        <begin position="518"/>
        <end position="543"/>
    </location>
</feature>
<feature type="transmembrane region" description="Helical" evidence="7">
    <location>
        <begin position="260"/>
        <end position="285"/>
    </location>
</feature>
<feature type="transmembrane region" description="Helical" evidence="7">
    <location>
        <begin position="220"/>
        <end position="239"/>
    </location>
</feature>
<evidence type="ECO:0000256" key="5">
    <source>
        <dbReference type="ARBA" id="ARBA00023136"/>
    </source>
</evidence>
<feature type="transmembrane region" description="Helical" evidence="7">
    <location>
        <begin position="357"/>
        <end position="376"/>
    </location>
</feature>
<dbReference type="PANTHER" id="PTHR43243:SF4">
    <property type="entry name" value="CATIONIC AMINO ACID TRANSPORTER 4"/>
    <property type="match status" value="1"/>
</dbReference>
<dbReference type="Pfam" id="PF13520">
    <property type="entry name" value="AA_permease_2"/>
    <property type="match status" value="1"/>
</dbReference>
<evidence type="ECO:0008006" key="10">
    <source>
        <dbReference type="Google" id="ProtNLM"/>
    </source>
</evidence>
<dbReference type="AlphaFoldDB" id="A0A9W7ZVV1"/>
<name>A0A9W7ZVV1_9FUNG</name>
<sequence>MDERDRTELRRDLGLVDLMSFGVGATIGSGIFVLVGVVAAVHTGPAVLISLMISGLCAMLSALSYAELSSMVPVSGASYVYVYISLGELAAWLTVWTLILEFLIGASTVSVGWSSYIVSIFYDAFKVKIPVSISSSPVKWDNSIQKFVKVQGAMFNLPATLIVTILTGIILLGSKQSARINTIITFVKLIVIVVFVFASIQYINRENYAPFVPEQKNGEFGVIGIFKGAQEMFFAYLGFDIISTSAQEARNPQRDMPIAIGVSLTVCVICYCVVSVILTGIAKYTELNTASPISAALAPHKNTRWLRIFVDIGILSGLTSVVLIMLMAQGRMFISVANDGLLPPLFRRINKWSRTPVYSQLIIGGVSAICAGLLPVDILGDLTSLAAILVFLIVHISVIVLRYKHPRAARGFTIPFGLAIPIFGIAISMVLIVLSGKQSIARISIWLGIGILVYLIYGRWHSKLNLIASDAEHKLQENSQSGAGLQKTDTSLAYLKTDELSSGTGSGRTSNIFETFSRGNGPLTKSQVRHPTQEIKVSSPIPI</sequence>
<organism evidence="8 9">
    <name type="scientific">Mycoemilia scoparia</name>
    <dbReference type="NCBI Taxonomy" id="417184"/>
    <lineage>
        <taxon>Eukaryota</taxon>
        <taxon>Fungi</taxon>
        <taxon>Fungi incertae sedis</taxon>
        <taxon>Zoopagomycota</taxon>
        <taxon>Kickxellomycotina</taxon>
        <taxon>Kickxellomycetes</taxon>
        <taxon>Kickxellales</taxon>
        <taxon>Kickxellaceae</taxon>
        <taxon>Mycoemilia</taxon>
    </lineage>
</organism>
<dbReference type="InterPro" id="IPR002293">
    <property type="entry name" value="AA/rel_permease1"/>
</dbReference>
<keyword evidence="2" id="KW-0813">Transport</keyword>
<feature type="compositionally biased region" description="Polar residues" evidence="6">
    <location>
        <begin position="518"/>
        <end position="530"/>
    </location>
</feature>
<evidence type="ECO:0000256" key="4">
    <source>
        <dbReference type="ARBA" id="ARBA00022989"/>
    </source>
</evidence>
<dbReference type="Gene3D" id="1.20.1740.10">
    <property type="entry name" value="Amino acid/polyamine transporter I"/>
    <property type="match status" value="1"/>
</dbReference>
<feature type="transmembrane region" description="Helical" evidence="7">
    <location>
        <begin position="180"/>
        <end position="200"/>
    </location>
</feature>
<proteinExistence type="predicted"/>
<evidence type="ECO:0000256" key="6">
    <source>
        <dbReference type="SAM" id="MobiDB-lite"/>
    </source>
</evidence>
<dbReference type="GO" id="GO:0016020">
    <property type="term" value="C:membrane"/>
    <property type="evidence" value="ECO:0007669"/>
    <property type="project" value="UniProtKB-SubCell"/>
</dbReference>
<evidence type="ECO:0000256" key="3">
    <source>
        <dbReference type="ARBA" id="ARBA00022692"/>
    </source>
</evidence>
<evidence type="ECO:0000256" key="2">
    <source>
        <dbReference type="ARBA" id="ARBA00022448"/>
    </source>
</evidence>
<evidence type="ECO:0000256" key="1">
    <source>
        <dbReference type="ARBA" id="ARBA00004141"/>
    </source>
</evidence>
<feature type="transmembrane region" description="Helical" evidence="7">
    <location>
        <begin position="47"/>
        <end position="68"/>
    </location>
</feature>
<evidence type="ECO:0000313" key="8">
    <source>
        <dbReference type="EMBL" id="KAJ1917644.1"/>
    </source>
</evidence>
<protein>
    <recommendedName>
        <fullName evidence="10">Amino acid transporter</fullName>
    </recommendedName>
</protein>
<feature type="transmembrane region" description="Helical" evidence="7">
    <location>
        <begin position="21"/>
        <end position="41"/>
    </location>
</feature>
<feature type="transmembrane region" description="Helical" evidence="7">
    <location>
        <begin position="382"/>
        <end position="401"/>
    </location>
</feature>
<keyword evidence="9" id="KW-1185">Reference proteome</keyword>
<feature type="transmembrane region" description="Helical" evidence="7">
    <location>
        <begin position="440"/>
        <end position="457"/>
    </location>
</feature>
<feature type="transmembrane region" description="Helical" evidence="7">
    <location>
        <begin position="153"/>
        <end position="173"/>
    </location>
</feature>
<dbReference type="OrthoDB" id="5982228at2759"/>
<gene>
    <name evidence="8" type="ORF">H4219_003106</name>
</gene>
<comment type="caution">
    <text evidence="8">The sequence shown here is derived from an EMBL/GenBank/DDBJ whole genome shotgun (WGS) entry which is preliminary data.</text>
</comment>
<feature type="transmembrane region" description="Helical" evidence="7">
    <location>
        <begin position="305"/>
        <end position="326"/>
    </location>
</feature>
<keyword evidence="3 7" id="KW-0812">Transmembrane</keyword>
<evidence type="ECO:0000256" key="7">
    <source>
        <dbReference type="SAM" id="Phobius"/>
    </source>
</evidence>
<dbReference type="GO" id="GO:0015171">
    <property type="term" value="F:amino acid transmembrane transporter activity"/>
    <property type="evidence" value="ECO:0007669"/>
    <property type="project" value="TreeGrafter"/>
</dbReference>
<reference evidence="8" key="1">
    <citation type="submission" date="2022-07" db="EMBL/GenBank/DDBJ databases">
        <title>Phylogenomic reconstructions and comparative analyses of Kickxellomycotina fungi.</title>
        <authorList>
            <person name="Reynolds N.K."/>
            <person name="Stajich J.E."/>
            <person name="Barry K."/>
            <person name="Grigoriev I.V."/>
            <person name="Crous P."/>
            <person name="Smith M.E."/>
        </authorList>
    </citation>
    <scope>NUCLEOTIDE SEQUENCE</scope>
    <source>
        <strain evidence="8">NBRC 100468</strain>
    </source>
</reference>
<dbReference type="PANTHER" id="PTHR43243">
    <property type="entry name" value="INNER MEMBRANE TRANSPORTER YGJI-RELATED"/>
    <property type="match status" value="1"/>
</dbReference>
<feature type="transmembrane region" description="Helical" evidence="7">
    <location>
        <begin position="80"/>
        <end position="104"/>
    </location>
</feature>
<dbReference type="EMBL" id="JANBPU010000066">
    <property type="protein sequence ID" value="KAJ1917644.1"/>
    <property type="molecule type" value="Genomic_DNA"/>
</dbReference>